<sequence length="137" mass="14683">MAHAAPTASRRHPYRRTATATDHTARNALTRALLAGLVYGVWAAFIDRQMGPVDAGNVFFGILCGAVFAGVMFALNRVGPRMQREVHAAAYGVFTGVAAGYLHSLTDSSVLRATVIGLFVGIGVGATAFYRYYTRED</sequence>
<feature type="transmembrane region" description="Helical" evidence="2">
    <location>
        <begin position="28"/>
        <end position="46"/>
    </location>
</feature>
<protein>
    <submittedName>
        <fullName evidence="3">Uncharacterized protein</fullName>
    </submittedName>
</protein>
<keyword evidence="2" id="KW-1133">Transmembrane helix</keyword>
<proteinExistence type="predicted"/>
<keyword evidence="4" id="KW-1185">Reference proteome</keyword>
<dbReference type="EMBL" id="MEHK01000001">
    <property type="protein sequence ID" value="OEJ32712.1"/>
    <property type="molecule type" value="Genomic_DNA"/>
</dbReference>
<feature type="transmembrane region" description="Helical" evidence="2">
    <location>
        <begin position="88"/>
        <end position="104"/>
    </location>
</feature>
<reference evidence="3 4" key="1">
    <citation type="submission" date="2016-08" db="EMBL/GenBank/DDBJ databases">
        <title>The complete genome of Streptomyces subrutilus 10-1-1.</title>
        <authorList>
            <person name="Chen X."/>
        </authorList>
    </citation>
    <scope>NUCLEOTIDE SEQUENCE [LARGE SCALE GENOMIC DNA]</scope>
    <source>
        <strain evidence="3 4">10-1-1</strain>
    </source>
</reference>
<feature type="transmembrane region" description="Helical" evidence="2">
    <location>
        <begin position="110"/>
        <end position="133"/>
    </location>
</feature>
<feature type="transmembrane region" description="Helical" evidence="2">
    <location>
        <begin position="58"/>
        <end position="76"/>
    </location>
</feature>
<name>A0A1E5PTM1_9ACTN</name>
<evidence type="ECO:0000313" key="3">
    <source>
        <dbReference type="EMBL" id="OEJ32712.1"/>
    </source>
</evidence>
<dbReference type="AlphaFoldDB" id="A0A1E5PTM1"/>
<evidence type="ECO:0000256" key="1">
    <source>
        <dbReference type="SAM" id="MobiDB-lite"/>
    </source>
</evidence>
<feature type="region of interest" description="Disordered" evidence="1">
    <location>
        <begin position="1"/>
        <end position="21"/>
    </location>
</feature>
<comment type="caution">
    <text evidence="3">The sequence shown here is derived from an EMBL/GenBank/DDBJ whole genome shotgun (WGS) entry which is preliminary data.</text>
</comment>
<evidence type="ECO:0000256" key="2">
    <source>
        <dbReference type="SAM" id="Phobius"/>
    </source>
</evidence>
<dbReference type="RefSeq" id="WP_069920979.1">
    <property type="nucleotide sequence ID" value="NZ_MEHK01000001.1"/>
</dbReference>
<dbReference type="Proteomes" id="UP000095705">
    <property type="component" value="Unassembled WGS sequence"/>
</dbReference>
<keyword evidence="2" id="KW-0472">Membrane</keyword>
<keyword evidence="2" id="KW-0812">Transmembrane</keyword>
<dbReference type="OrthoDB" id="4233344at2"/>
<evidence type="ECO:0000313" key="4">
    <source>
        <dbReference type="Proteomes" id="UP000095705"/>
    </source>
</evidence>
<organism evidence="3 4">
    <name type="scientific">Streptomyces subrutilus</name>
    <dbReference type="NCBI Taxonomy" id="36818"/>
    <lineage>
        <taxon>Bacteria</taxon>
        <taxon>Bacillati</taxon>
        <taxon>Actinomycetota</taxon>
        <taxon>Actinomycetes</taxon>
        <taxon>Kitasatosporales</taxon>
        <taxon>Streptomycetaceae</taxon>
        <taxon>Streptomyces</taxon>
    </lineage>
</organism>
<dbReference type="STRING" id="36818.BGK67_16485"/>
<accession>A0A1E5PTM1</accession>
<gene>
    <name evidence="3" type="ORF">BGK67_16485</name>
</gene>